<gene>
    <name evidence="1" type="ORF">HJG60_010338</name>
</gene>
<sequence length="136" mass="15342">MTRRLRSAEQRLWAEADTRAWNLDENGAISHLSESSDLPQEILRDPGMNSCDSFYSKELTSIKKSKELARRRCALADVYEKGSEKSGLMAQAKEALKSPVLEASLSTLQTLYLGARNKELYRTSLEDIVKFLKTGK</sequence>
<name>A0A834B1Q3_9CHIR</name>
<dbReference type="Proteomes" id="UP000664940">
    <property type="component" value="Unassembled WGS sequence"/>
</dbReference>
<proteinExistence type="predicted"/>
<accession>A0A834B1Q3</accession>
<protein>
    <submittedName>
        <fullName evidence="1">Uncharacterized protein</fullName>
    </submittedName>
</protein>
<organism evidence="1 2">
    <name type="scientific">Phyllostomus discolor</name>
    <name type="common">pale spear-nosed bat</name>
    <dbReference type="NCBI Taxonomy" id="89673"/>
    <lineage>
        <taxon>Eukaryota</taxon>
        <taxon>Metazoa</taxon>
        <taxon>Chordata</taxon>
        <taxon>Craniata</taxon>
        <taxon>Vertebrata</taxon>
        <taxon>Euteleostomi</taxon>
        <taxon>Mammalia</taxon>
        <taxon>Eutheria</taxon>
        <taxon>Laurasiatheria</taxon>
        <taxon>Chiroptera</taxon>
        <taxon>Yangochiroptera</taxon>
        <taxon>Phyllostomidae</taxon>
        <taxon>Phyllostominae</taxon>
        <taxon>Phyllostomus</taxon>
    </lineage>
</organism>
<evidence type="ECO:0000313" key="1">
    <source>
        <dbReference type="EMBL" id="KAF6120001.1"/>
    </source>
</evidence>
<dbReference type="EMBL" id="JABVXQ010000003">
    <property type="protein sequence ID" value="KAF6120001.1"/>
    <property type="molecule type" value="Genomic_DNA"/>
</dbReference>
<dbReference type="AlphaFoldDB" id="A0A834B1Q3"/>
<comment type="caution">
    <text evidence="1">The sequence shown here is derived from an EMBL/GenBank/DDBJ whole genome shotgun (WGS) entry which is preliminary data.</text>
</comment>
<evidence type="ECO:0000313" key="2">
    <source>
        <dbReference type="Proteomes" id="UP000664940"/>
    </source>
</evidence>
<reference evidence="1 2" key="1">
    <citation type="journal article" date="2020" name="Nature">
        <title>Six reference-quality genomes reveal evolution of bat adaptations.</title>
        <authorList>
            <person name="Jebb D."/>
            <person name="Huang Z."/>
            <person name="Pippel M."/>
            <person name="Hughes G.M."/>
            <person name="Lavrichenko K."/>
            <person name="Devanna P."/>
            <person name="Winkler S."/>
            <person name="Jermiin L.S."/>
            <person name="Skirmuntt E.C."/>
            <person name="Katzourakis A."/>
            <person name="Burkitt-Gray L."/>
            <person name="Ray D.A."/>
            <person name="Sullivan K.A.M."/>
            <person name="Roscito J.G."/>
            <person name="Kirilenko B.M."/>
            <person name="Davalos L.M."/>
            <person name="Corthals A.P."/>
            <person name="Power M.L."/>
            <person name="Jones G."/>
            <person name="Ransome R.D."/>
            <person name="Dechmann D.K.N."/>
            <person name="Locatelli A.G."/>
            <person name="Puechmaille S.J."/>
            <person name="Fedrigo O."/>
            <person name="Jarvis E.D."/>
            <person name="Hiller M."/>
            <person name="Vernes S.C."/>
            <person name="Myers E.W."/>
            <person name="Teeling E.C."/>
        </authorList>
    </citation>
    <scope>NUCLEOTIDE SEQUENCE [LARGE SCALE GENOMIC DNA]</scope>
    <source>
        <strain evidence="1">Bat1K_MPI-CBG_1</strain>
    </source>
</reference>